<accession>A0A166IE22</accession>
<dbReference type="Pfam" id="PF13540">
    <property type="entry name" value="RCC1_2"/>
    <property type="match status" value="1"/>
</dbReference>
<feature type="compositionally biased region" description="Polar residues" evidence="3">
    <location>
        <begin position="1165"/>
        <end position="1174"/>
    </location>
</feature>
<dbReference type="Proteomes" id="UP000076532">
    <property type="component" value="Unassembled WGS sequence"/>
</dbReference>
<proteinExistence type="predicted"/>
<evidence type="ECO:0000313" key="5">
    <source>
        <dbReference type="EMBL" id="KZP19714.1"/>
    </source>
</evidence>
<feature type="region of interest" description="Disordered" evidence="3">
    <location>
        <begin position="1100"/>
        <end position="1120"/>
    </location>
</feature>
<feature type="repeat" description="RCC1" evidence="2">
    <location>
        <begin position="346"/>
        <end position="397"/>
    </location>
</feature>
<dbReference type="PANTHER" id="PTHR22872">
    <property type="entry name" value="BTK-BINDING PROTEIN-RELATED"/>
    <property type="match status" value="1"/>
</dbReference>
<dbReference type="SUPFAM" id="SSF50985">
    <property type="entry name" value="RCC1/BLIP-II"/>
    <property type="match status" value="1"/>
</dbReference>
<dbReference type="InterPro" id="IPR036770">
    <property type="entry name" value="Ankyrin_rpt-contain_sf"/>
</dbReference>
<gene>
    <name evidence="5" type="ORF">FIBSPDRAFT_1024492</name>
</gene>
<dbReference type="SUPFAM" id="SSF48403">
    <property type="entry name" value="Ankyrin repeat"/>
    <property type="match status" value="1"/>
</dbReference>
<dbReference type="Gene3D" id="3.30.710.10">
    <property type="entry name" value="Potassium Channel Kv1.1, Chain A"/>
    <property type="match status" value="2"/>
</dbReference>
<feature type="domain" description="BTB" evidence="4">
    <location>
        <begin position="823"/>
        <end position="896"/>
    </location>
</feature>
<keyword evidence="6" id="KW-1185">Reference proteome</keyword>
<dbReference type="PANTHER" id="PTHR22872:SF2">
    <property type="entry name" value="INHIBITOR OF BRUTON TYROSINE KINASE"/>
    <property type="match status" value="1"/>
</dbReference>
<feature type="region of interest" description="Disordered" evidence="3">
    <location>
        <begin position="1036"/>
        <end position="1073"/>
    </location>
</feature>
<dbReference type="SUPFAM" id="SSF54695">
    <property type="entry name" value="POZ domain"/>
    <property type="match status" value="1"/>
</dbReference>
<dbReference type="InterPro" id="IPR000408">
    <property type="entry name" value="Reg_chr_condens"/>
</dbReference>
<evidence type="ECO:0000256" key="1">
    <source>
        <dbReference type="ARBA" id="ARBA00022737"/>
    </source>
</evidence>
<dbReference type="Pfam" id="PF00651">
    <property type="entry name" value="BTB"/>
    <property type="match status" value="1"/>
</dbReference>
<dbReference type="InterPro" id="IPR002110">
    <property type="entry name" value="Ankyrin_rpt"/>
</dbReference>
<dbReference type="Pfam" id="PF12796">
    <property type="entry name" value="Ank_2"/>
    <property type="match status" value="1"/>
</dbReference>
<dbReference type="OrthoDB" id="1893551at2759"/>
<feature type="compositionally biased region" description="Polar residues" evidence="3">
    <location>
        <begin position="1100"/>
        <end position="1114"/>
    </location>
</feature>
<feature type="region of interest" description="Disordered" evidence="3">
    <location>
        <begin position="19"/>
        <end position="45"/>
    </location>
</feature>
<dbReference type="STRING" id="436010.A0A166IE22"/>
<organism evidence="5 6">
    <name type="scientific">Athelia psychrophila</name>
    <dbReference type="NCBI Taxonomy" id="1759441"/>
    <lineage>
        <taxon>Eukaryota</taxon>
        <taxon>Fungi</taxon>
        <taxon>Dikarya</taxon>
        <taxon>Basidiomycota</taxon>
        <taxon>Agaricomycotina</taxon>
        <taxon>Agaricomycetes</taxon>
        <taxon>Agaricomycetidae</taxon>
        <taxon>Atheliales</taxon>
        <taxon>Atheliaceae</taxon>
        <taxon>Athelia</taxon>
    </lineage>
</organism>
<dbReference type="Gene3D" id="2.130.10.30">
    <property type="entry name" value="Regulator of chromosome condensation 1/beta-lactamase-inhibitor protein II"/>
    <property type="match status" value="1"/>
</dbReference>
<evidence type="ECO:0000259" key="4">
    <source>
        <dbReference type="PROSITE" id="PS50097"/>
    </source>
</evidence>
<feature type="domain" description="BTB" evidence="4">
    <location>
        <begin position="656"/>
        <end position="734"/>
    </location>
</feature>
<evidence type="ECO:0000313" key="6">
    <source>
        <dbReference type="Proteomes" id="UP000076532"/>
    </source>
</evidence>
<keyword evidence="1" id="KW-0677">Repeat</keyword>
<dbReference type="InterPro" id="IPR000210">
    <property type="entry name" value="BTB/POZ_dom"/>
</dbReference>
<name>A0A166IE22_9AGAM</name>
<dbReference type="EMBL" id="KV417561">
    <property type="protein sequence ID" value="KZP19714.1"/>
    <property type="molecule type" value="Genomic_DNA"/>
</dbReference>
<feature type="region of interest" description="Disordered" evidence="3">
    <location>
        <begin position="1133"/>
        <end position="1278"/>
    </location>
</feature>
<feature type="repeat" description="RCC1" evidence="2">
    <location>
        <begin position="234"/>
        <end position="285"/>
    </location>
</feature>
<dbReference type="InterPro" id="IPR009091">
    <property type="entry name" value="RCC1/BLIP-II"/>
</dbReference>
<feature type="repeat" description="RCC1" evidence="2">
    <location>
        <begin position="165"/>
        <end position="231"/>
    </location>
</feature>
<dbReference type="PROSITE" id="PS50012">
    <property type="entry name" value="RCC1_3"/>
    <property type="match status" value="4"/>
</dbReference>
<evidence type="ECO:0000256" key="2">
    <source>
        <dbReference type="PROSITE-ProRule" id="PRU00235"/>
    </source>
</evidence>
<feature type="compositionally biased region" description="Polar residues" evidence="3">
    <location>
        <begin position="1367"/>
        <end position="1385"/>
    </location>
</feature>
<feature type="compositionally biased region" description="Low complexity" evidence="3">
    <location>
        <begin position="1262"/>
        <end position="1272"/>
    </location>
</feature>
<dbReference type="InterPro" id="IPR051625">
    <property type="entry name" value="Signaling_Regulatory_Domain"/>
</dbReference>
<feature type="repeat" description="RCC1" evidence="2">
    <location>
        <begin position="286"/>
        <end position="345"/>
    </location>
</feature>
<sequence length="1403" mass="152194">MTTLHAYFALRQQQSFQRALEGSSRGQSQAHPSPSPGGAKSWSKPSALTASSNAYLDVNARDWLGRTVLHLACAVAEPSSLEYVRLLLAHPAVNVNLADAESHWTALHRSLFHGNIGAAVLLLKRSDIDTSLKDHEGYTAFDLYNSTIPSTKPASWSNREEPHPAELFTWGVNRNAALGHGDSDDKTYADPVAIPPLQNARSPAHNSDRFKSVKVKQIVMSRLHTVVVTDEPRSNLRVCGFGSGGRLGPTQHTQYSLAPFPPGALPQTIVRVALGQDHTLAATAAGEVLSWGLNRFAQLGYVIDAPSGEEQLIQATPKKLYGALKKEVVLGVAACKTASACYTETGEVYTWGTNSGQLGYDKAAQHVQLLPRKVTKITVPVISIAMTDTAMACLTAAQDVICIMNDRHFKINFPMHAFPSEMRVYRPPQAMRDANIAKITSCDDTFAALSSNGEVFTFTVPVSADAHAPSDVRIKPQRVWALRKQFSGVRDVALGADGALIVATQSGHVFVRARAAKAGQAGGAPFRFQRVPGLQRVAAVCANGTGAFGALRVDCAVEGPAVAQEGAGVGMQNVRAFLRAGDDGLGEVDFGDPNLAPDGAVVPGAMEMADEDDLPDLPIQQDVAELQGLLRILSLDRKARDEGQSLYGDFRLAHGADIMIQSASGSRFPAHRVWLAARCPVLRDVLDRKATLEGGGLTVSLRTTGGHPLDSLVFAGCSSLPLLILLAYFYTDDLLSVWDPRVMVALGPHLRALEVKPGQVKLELEALAKLLELPKLALAVQAPGKCSPAPSMQADLERLSADSQKHGMSQIIARGLVSIALCPDVIIQLRDREFLCHATVLRARSALFASFFDDEDWSARRRDEHGVVTVNMRHWDWRVMQFPLRFLLTGCERVEENMIALDFVQTSDHAIEFLFEIIAAANELLLYRLVLICSNIVLSYFDITKACYVLSDATHYQTQALMHCTQGYMAANMETMLEARMLDDLTPVLIKQLTEFVRKQQAEKFPITSSTRLYDRAAQRYGDWLSLQDIPQPIVPSARLSISKGPRLSPPSPSRRNRRTSGTGGSPASPTMRPLALIHPLHRVPSEDEMFLMDEVSAITDPSTSQEASTTANAVWTRRPSAQKVDMKTIMAEAAGTKPTDQKLSSPYRSTIPERAPQRERRKMQWTNPSTSPDETVVDPPRLNPSPWKQNPTPSPVPFPDLALPPTPSAAQPTASIPADRKKRAEVGALAALPTTPPRAPSLPGRGPVFSPARQSTSAQASPSSIRRVSSSGAAWTSPAQPVIKTATPLPVSGLSFVAIQQLQLDQGPATVVDKRSIVEIQEEEQELQTEADFMVWWTAEEERVKQEEAQIPAFARGGVPEVVSGAGSSRQTGAQQVGQGQKRQGNPKPHKDSRVKTSAVGS</sequence>
<protein>
    <recommendedName>
        <fullName evidence="4">BTB domain-containing protein</fullName>
    </recommendedName>
</protein>
<dbReference type="InterPro" id="IPR011333">
    <property type="entry name" value="SKP1/BTB/POZ_sf"/>
</dbReference>
<feature type="compositionally biased region" description="Pro residues" evidence="3">
    <location>
        <begin position="1193"/>
        <end position="1208"/>
    </location>
</feature>
<feature type="region of interest" description="Disordered" evidence="3">
    <location>
        <begin position="1360"/>
        <end position="1403"/>
    </location>
</feature>
<dbReference type="Gene3D" id="1.25.40.20">
    <property type="entry name" value="Ankyrin repeat-containing domain"/>
    <property type="match status" value="1"/>
</dbReference>
<evidence type="ECO:0000256" key="3">
    <source>
        <dbReference type="SAM" id="MobiDB-lite"/>
    </source>
</evidence>
<reference evidence="5 6" key="1">
    <citation type="journal article" date="2016" name="Mol. Biol. Evol.">
        <title>Comparative Genomics of Early-Diverging Mushroom-Forming Fungi Provides Insights into the Origins of Lignocellulose Decay Capabilities.</title>
        <authorList>
            <person name="Nagy L.G."/>
            <person name="Riley R."/>
            <person name="Tritt A."/>
            <person name="Adam C."/>
            <person name="Daum C."/>
            <person name="Floudas D."/>
            <person name="Sun H."/>
            <person name="Yadav J.S."/>
            <person name="Pangilinan J."/>
            <person name="Larsson K.H."/>
            <person name="Matsuura K."/>
            <person name="Barry K."/>
            <person name="Labutti K."/>
            <person name="Kuo R."/>
            <person name="Ohm R.A."/>
            <person name="Bhattacharya S.S."/>
            <person name="Shirouzu T."/>
            <person name="Yoshinaga Y."/>
            <person name="Martin F.M."/>
            <person name="Grigoriev I.V."/>
            <person name="Hibbett D.S."/>
        </authorList>
    </citation>
    <scope>NUCLEOTIDE SEQUENCE [LARGE SCALE GENOMIC DNA]</scope>
    <source>
        <strain evidence="5 6">CBS 109695</strain>
    </source>
</reference>
<dbReference type="PROSITE" id="PS50097">
    <property type="entry name" value="BTB"/>
    <property type="match status" value="2"/>
</dbReference>
<dbReference type="SMART" id="SM00248">
    <property type="entry name" value="ANK"/>
    <property type="match status" value="2"/>
</dbReference>
<feature type="compositionally biased region" description="Low complexity" evidence="3">
    <location>
        <begin position="1209"/>
        <end position="1218"/>
    </location>
</feature>